<evidence type="ECO:0000256" key="1">
    <source>
        <dbReference type="ARBA" id="ARBA00022649"/>
    </source>
</evidence>
<sequence length="62" mass="6992">MHTNVSVDEHLHKFARENKISISGILRKALEEEYEKANQHPGRQTHGADSSTDHLNLKEGSV</sequence>
<keyword evidence="1" id="KW-1277">Toxin-antitoxin system</keyword>
<evidence type="ECO:0000256" key="2">
    <source>
        <dbReference type="SAM" id="MobiDB-lite"/>
    </source>
</evidence>
<dbReference type="KEGG" id="mend:L6E24_03640"/>
<dbReference type="EMBL" id="CP096115">
    <property type="protein sequence ID" value="UUX93227.1"/>
    <property type="molecule type" value="Genomic_DNA"/>
</dbReference>
<dbReference type="InterPro" id="IPR009956">
    <property type="entry name" value="Post-segregation_anti-tox_CcdA"/>
</dbReference>
<dbReference type="GeneID" id="74306758"/>
<dbReference type="RefSeq" id="WP_257743367.1">
    <property type="nucleotide sequence ID" value="NZ_CP096115.1"/>
</dbReference>
<dbReference type="Proteomes" id="UP001060368">
    <property type="component" value="Chromosome"/>
</dbReference>
<name>A0A9E7PPS7_9EURY</name>
<organism evidence="3 4">
    <name type="scientific">Methanoplanus endosymbiosus</name>
    <dbReference type="NCBI Taxonomy" id="33865"/>
    <lineage>
        <taxon>Archaea</taxon>
        <taxon>Methanobacteriati</taxon>
        <taxon>Methanobacteriota</taxon>
        <taxon>Stenosarchaea group</taxon>
        <taxon>Methanomicrobia</taxon>
        <taxon>Methanomicrobiales</taxon>
        <taxon>Methanomicrobiaceae</taxon>
        <taxon>Methanoplanus</taxon>
    </lineage>
</organism>
<evidence type="ECO:0000313" key="3">
    <source>
        <dbReference type="EMBL" id="UUX93227.1"/>
    </source>
</evidence>
<dbReference type="Pfam" id="PF07362">
    <property type="entry name" value="CcdA"/>
    <property type="match status" value="1"/>
</dbReference>
<proteinExistence type="predicted"/>
<reference evidence="3" key="1">
    <citation type="submission" date="2022-04" db="EMBL/GenBank/DDBJ databases">
        <title>Complete genome of Methanoplanus endosymbiosus DSM 3599.</title>
        <authorList>
            <person name="Chen S.-C."/>
            <person name="You Y.-T."/>
            <person name="Zhou Y.-Z."/>
            <person name="Lai M.-C."/>
        </authorList>
    </citation>
    <scope>NUCLEOTIDE SEQUENCE</scope>
    <source>
        <strain evidence="3">DSM 3599</strain>
    </source>
</reference>
<keyword evidence="4" id="KW-1185">Reference proteome</keyword>
<accession>A0A9E7PPS7</accession>
<feature type="compositionally biased region" description="Basic and acidic residues" evidence="2">
    <location>
        <begin position="51"/>
        <end position="62"/>
    </location>
</feature>
<dbReference type="AlphaFoldDB" id="A0A9E7PPS7"/>
<feature type="region of interest" description="Disordered" evidence="2">
    <location>
        <begin position="33"/>
        <end position="62"/>
    </location>
</feature>
<protein>
    <submittedName>
        <fullName evidence="3">Type II toxin-antitoxin system CcdA family antitoxin</fullName>
    </submittedName>
</protein>
<evidence type="ECO:0000313" key="4">
    <source>
        <dbReference type="Proteomes" id="UP001060368"/>
    </source>
</evidence>
<gene>
    <name evidence="3" type="ORF">L6E24_03640</name>
</gene>